<feature type="signal peptide" evidence="8">
    <location>
        <begin position="1"/>
        <end position="15"/>
    </location>
</feature>
<dbReference type="PANTHER" id="PTHR16656">
    <property type="entry name" value="ALPHA-S2-CASEIN-LIKE B"/>
    <property type="match status" value="1"/>
</dbReference>
<keyword evidence="6" id="KW-0494">Milk protein</keyword>
<keyword evidence="5 8" id="KW-0732">Signal</keyword>
<dbReference type="InterPro" id="IPR031305">
    <property type="entry name" value="Casein_CS"/>
</dbReference>
<evidence type="ECO:0000256" key="2">
    <source>
        <dbReference type="ARBA" id="ARBA00004613"/>
    </source>
</evidence>
<evidence type="ECO:0000256" key="5">
    <source>
        <dbReference type="ARBA" id="ARBA00022729"/>
    </source>
</evidence>
<accession>A0A8C0WUX3</accession>
<comment type="subcellular location">
    <subcellularLocation>
        <location evidence="2">Secreted</location>
    </subcellularLocation>
</comment>
<evidence type="ECO:0000256" key="8">
    <source>
        <dbReference type="SAM" id="SignalP"/>
    </source>
</evidence>
<dbReference type="GO" id="GO:0005615">
    <property type="term" value="C:extracellular space"/>
    <property type="evidence" value="ECO:0007669"/>
    <property type="project" value="TreeGrafter"/>
</dbReference>
<name>A0A8C0WUX3_CASCN</name>
<dbReference type="GO" id="GO:0035375">
    <property type="term" value="F:zymogen binding"/>
    <property type="evidence" value="ECO:0007669"/>
    <property type="project" value="TreeGrafter"/>
</dbReference>
<evidence type="ECO:0000313" key="9">
    <source>
        <dbReference type="Ensembl" id="ENSCCNP00000017155.1"/>
    </source>
</evidence>
<evidence type="ECO:0000256" key="7">
    <source>
        <dbReference type="SAM" id="MobiDB-lite"/>
    </source>
</evidence>
<proteinExistence type="inferred from homology"/>
<feature type="compositionally biased region" description="Basic and acidic residues" evidence="7">
    <location>
        <begin position="63"/>
        <end position="74"/>
    </location>
</feature>
<dbReference type="PANTHER" id="PTHR16656:SF7">
    <property type="entry name" value="ALPHA-S2-CASEIN-LIKE A"/>
    <property type="match status" value="1"/>
</dbReference>
<evidence type="ECO:0000256" key="1">
    <source>
        <dbReference type="ARBA" id="ARBA00003383"/>
    </source>
</evidence>
<comment type="function">
    <text evidence="1">Important role in the capacity of milk to transport calcium phosphate.</text>
</comment>
<comment type="similarity">
    <text evidence="3">Belongs to the alpha-casein family.</text>
</comment>
<dbReference type="Ensembl" id="ENSCCNT00000022328.1">
    <property type="protein sequence ID" value="ENSCCNP00000017155.1"/>
    <property type="gene ID" value="ENSCCNG00000017351.1"/>
</dbReference>
<dbReference type="GO" id="GO:0042803">
    <property type="term" value="F:protein homodimerization activity"/>
    <property type="evidence" value="ECO:0007669"/>
    <property type="project" value="TreeGrafter"/>
</dbReference>
<evidence type="ECO:0000256" key="3">
    <source>
        <dbReference type="ARBA" id="ARBA00010179"/>
    </source>
</evidence>
<organism evidence="9">
    <name type="scientific">Castor canadensis</name>
    <name type="common">American beaver</name>
    <dbReference type="NCBI Taxonomy" id="51338"/>
    <lineage>
        <taxon>Eukaryota</taxon>
        <taxon>Metazoa</taxon>
        <taxon>Chordata</taxon>
        <taxon>Craniata</taxon>
        <taxon>Vertebrata</taxon>
        <taxon>Euteleostomi</taxon>
        <taxon>Mammalia</taxon>
        <taxon>Eutheria</taxon>
        <taxon>Euarchontoglires</taxon>
        <taxon>Glires</taxon>
        <taxon>Rodentia</taxon>
        <taxon>Castorimorpha</taxon>
        <taxon>Castoridae</taxon>
        <taxon>Castor</taxon>
    </lineage>
</organism>
<feature type="chain" id="PRO_5034959333" description="Alpha-S2-casein" evidence="8">
    <location>
        <begin position="16"/>
        <end position="184"/>
    </location>
</feature>
<protein>
    <recommendedName>
        <fullName evidence="10">Alpha-S2-casein</fullName>
    </recommendedName>
</protein>
<sequence length="184" mass="21938">MKFFIFTCLLAVALAKHEIKQFSSSEESVNISQEKYKQDNNVVFQTSQESSSRSSSEESAEVVEEKNKQTEEEKVNVKELNKIKQFYQDFYFPLYRRPQPLQIVMNPWNNNKENAYHDSPVLGSTNIFQEEIFKKIVDMIKSNQFHQLTIPQYFQAIYPQQRAVNPWDPFREYTYSYVPFVRNF</sequence>
<dbReference type="AlphaFoldDB" id="A0A8C0WUX3"/>
<dbReference type="InterPro" id="IPR011175">
    <property type="entry name" value="Alpha-s2_casein"/>
</dbReference>
<reference evidence="9" key="1">
    <citation type="submission" date="2023-09" db="UniProtKB">
        <authorList>
            <consortium name="Ensembl"/>
        </authorList>
    </citation>
    <scope>IDENTIFICATION</scope>
</reference>
<feature type="region of interest" description="Disordered" evidence="7">
    <location>
        <begin position="40"/>
        <end position="74"/>
    </location>
</feature>
<evidence type="ECO:0000256" key="6">
    <source>
        <dbReference type="ARBA" id="ARBA00022743"/>
    </source>
</evidence>
<keyword evidence="4" id="KW-0964">Secreted</keyword>
<evidence type="ECO:0000256" key="4">
    <source>
        <dbReference type="ARBA" id="ARBA00022525"/>
    </source>
</evidence>
<dbReference type="PROSITE" id="PS00306">
    <property type="entry name" value="CASEIN_ALPHA_BETA"/>
    <property type="match status" value="1"/>
</dbReference>
<evidence type="ECO:0008006" key="10">
    <source>
        <dbReference type="Google" id="ProtNLM"/>
    </source>
</evidence>